<sequence>MLERMKVQTTLERSSGISNLPASSTRPIESSNDEFFSIHTNSTNSNSNPPHPTLQSQQLFPHSSRPTPPHLSLPFPPSLPSRRVHPGSRIRLAMPPYGLIHSGDQTQDEIDPQQVSGAGGPQAASGSGVQDSATRVVRGEELDHVSAEVARMQRSIDRMMTLMENSAIFQPAPPAHVPPPAPQENTHPFVPPQFQSHPQNPTTNPFQRPGFPPAQPQQPPNFQEQGPRPQPAPVFVDQPFQEEEQTTQPEPQRLKDVFFSGEPGHLLSFLRTIRDFLRNNRSGFSSEKRRVVWISRHFGFHPSDRKKTPSPAENWYSSLVIDNARRQGIIDVYGDLDGQPFILPTLSSVSAFLEGMITVFGDKFMRENAKRALEACKQRNLTIGEYNSQFKSLVYLVEDVEATRIEKYTAGLNPRIIRKAMSKQWTDATTLDVKMELASDAAAQLDLLALLPPDPPSSNHPLSSARVTHPPPPPPRPQRDPDAMEIDAVRAVTATAGRSILDAARAICRARNLCFRCLAPIVPGVHTGSLNCPNPFLTPAQRQDFVERCRRNPNATPTPVSSIRTLSPASSSFLTYQPVPPPSPLPTHQGTPSVPVDSHLPAPVPSSSPHPGYDEHYEDYDEEECATVEVPLATVQVRLEGSKGSRLLVPASFRGPGGALIPATILVDTGAMANFVNESFVRQHDLKIRPRNTPIRCVGFDGREGVGGLVTQDWAGMIQLSSVDAKPFTLQSSFGITRLGSVDAIFGLPWLDRQGWVASGSLNGGHQFTLGSTPLYVIESASMGGKPGDELYTPSP</sequence>
<dbReference type="InterPro" id="IPR021109">
    <property type="entry name" value="Peptidase_aspartic_dom_sf"/>
</dbReference>
<dbReference type="AlphaFoldDB" id="A0A5B0NKA0"/>
<feature type="compositionally biased region" description="Polar residues" evidence="1">
    <location>
        <begin position="7"/>
        <end position="34"/>
    </location>
</feature>
<evidence type="ECO:0008006" key="4">
    <source>
        <dbReference type="Google" id="ProtNLM"/>
    </source>
</evidence>
<feature type="compositionally biased region" description="Low complexity" evidence="1">
    <location>
        <begin position="39"/>
        <end position="48"/>
    </location>
</feature>
<dbReference type="Proteomes" id="UP000324748">
    <property type="component" value="Unassembled WGS sequence"/>
</dbReference>
<name>A0A5B0NKA0_PUCGR</name>
<evidence type="ECO:0000313" key="3">
    <source>
        <dbReference type="Proteomes" id="UP000324748"/>
    </source>
</evidence>
<reference evidence="2 3" key="1">
    <citation type="submission" date="2019-05" db="EMBL/GenBank/DDBJ databases">
        <title>Emergence of the Ug99 lineage of the wheat stem rust pathogen through somatic hybridization.</title>
        <authorList>
            <person name="Li F."/>
            <person name="Upadhyaya N.M."/>
            <person name="Sperschneider J."/>
            <person name="Matny O."/>
            <person name="Nguyen-Phuc H."/>
            <person name="Mago R."/>
            <person name="Raley C."/>
            <person name="Miller M.E."/>
            <person name="Silverstein K.A.T."/>
            <person name="Henningsen E."/>
            <person name="Hirsch C.D."/>
            <person name="Visser B."/>
            <person name="Pretorius Z.A."/>
            <person name="Steffenson B.J."/>
            <person name="Schwessinger B."/>
            <person name="Dodds P.N."/>
            <person name="Figueroa M."/>
        </authorList>
    </citation>
    <scope>NUCLEOTIDE SEQUENCE [LARGE SCALE GENOMIC DNA]</scope>
    <source>
        <strain evidence="2">21-0</strain>
    </source>
</reference>
<feature type="compositionally biased region" description="Pro residues" evidence="1">
    <location>
        <begin position="171"/>
        <end position="182"/>
    </location>
</feature>
<gene>
    <name evidence="2" type="ORF">PGT21_028671</name>
</gene>
<accession>A0A5B0NKA0</accession>
<feature type="region of interest" description="Disordered" evidence="1">
    <location>
        <begin position="453"/>
        <end position="481"/>
    </location>
</feature>
<feature type="compositionally biased region" description="Low complexity" evidence="1">
    <location>
        <begin position="112"/>
        <end position="130"/>
    </location>
</feature>
<comment type="caution">
    <text evidence="2">The sequence shown here is derived from an EMBL/GenBank/DDBJ whole genome shotgun (WGS) entry which is preliminary data.</text>
</comment>
<protein>
    <recommendedName>
        <fullName evidence="4">Retrotransposon gag domain-containing protein</fullName>
    </recommendedName>
</protein>
<evidence type="ECO:0000256" key="1">
    <source>
        <dbReference type="SAM" id="MobiDB-lite"/>
    </source>
</evidence>
<dbReference type="PANTHER" id="PTHR15503:SF22">
    <property type="entry name" value="TRANSPOSON TY3-I GAG POLYPROTEIN"/>
    <property type="match status" value="1"/>
</dbReference>
<feature type="compositionally biased region" description="Pro residues" evidence="1">
    <location>
        <begin position="210"/>
        <end position="219"/>
    </location>
</feature>
<feature type="region of interest" description="Disordered" evidence="1">
    <location>
        <begin position="1"/>
        <end position="85"/>
    </location>
</feature>
<feature type="compositionally biased region" description="Polar residues" evidence="1">
    <location>
        <begin position="193"/>
        <end position="204"/>
    </location>
</feature>
<keyword evidence="3" id="KW-1185">Reference proteome</keyword>
<feature type="region of interest" description="Disordered" evidence="1">
    <location>
        <begin position="170"/>
        <end position="235"/>
    </location>
</feature>
<dbReference type="Gene3D" id="2.40.70.10">
    <property type="entry name" value="Acid Proteases"/>
    <property type="match status" value="1"/>
</dbReference>
<feature type="region of interest" description="Disordered" evidence="1">
    <location>
        <begin position="98"/>
        <end position="134"/>
    </location>
</feature>
<dbReference type="PANTHER" id="PTHR15503">
    <property type="entry name" value="LDOC1 RELATED"/>
    <property type="match status" value="1"/>
</dbReference>
<evidence type="ECO:0000313" key="2">
    <source>
        <dbReference type="EMBL" id="KAA1089745.1"/>
    </source>
</evidence>
<dbReference type="EMBL" id="VSWC01000093">
    <property type="protein sequence ID" value="KAA1089745.1"/>
    <property type="molecule type" value="Genomic_DNA"/>
</dbReference>
<dbReference type="CDD" id="cd00303">
    <property type="entry name" value="retropepsin_like"/>
    <property type="match status" value="1"/>
</dbReference>
<feature type="compositionally biased region" description="Pro residues" evidence="1">
    <location>
        <begin position="66"/>
        <end position="79"/>
    </location>
</feature>
<feature type="region of interest" description="Disordered" evidence="1">
    <location>
        <begin position="572"/>
        <end position="616"/>
    </location>
</feature>
<proteinExistence type="predicted"/>
<organism evidence="2 3">
    <name type="scientific">Puccinia graminis f. sp. tritici</name>
    <dbReference type="NCBI Taxonomy" id="56615"/>
    <lineage>
        <taxon>Eukaryota</taxon>
        <taxon>Fungi</taxon>
        <taxon>Dikarya</taxon>
        <taxon>Basidiomycota</taxon>
        <taxon>Pucciniomycotina</taxon>
        <taxon>Pucciniomycetes</taxon>
        <taxon>Pucciniales</taxon>
        <taxon>Pucciniaceae</taxon>
        <taxon>Puccinia</taxon>
    </lineage>
</organism>
<dbReference type="InterPro" id="IPR032567">
    <property type="entry name" value="RTL1-rel"/>
</dbReference>